<reference evidence="1" key="1">
    <citation type="submission" date="2020-03" db="EMBL/GenBank/DDBJ databases">
        <title>The deep terrestrial virosphere.</title>
        <authorList>
            <person name="Holmfeldt K."/>
            <person name="Nilsson E."/>
            <person name="Simone D."/>
            <person name="Lopez-Fernandez M."/>
            <person name="Wu X."/>
            <person name="de Brujin I."/>
            <person name="Lundin D."/>
            <person name="Andersson A."/>
            <person name="Bertilsson S."/>
            <person name="Dopson M."/>
        </authorList>
    </citation>
    <scope>NUCLEOTIDE SEQUENCE</scope>
    <source>
        <strain evidence="1">MM415A02260</strain>
        <strain evidence="2">MM415B04205</strain>
    </source>
</reference>
<dbReference type="AlphaFoldDB" id="A0A6M3JWD7"/>
<name>A0A6M3JWD7_9ZZZZ</name>
<sequence length="168" mass="20097">MVKLKEITYAELKKLRLKQLEKQKYICPILKQVLDIKDSVFDHKHKNKKEVLGEDGKGLLRGVIHFQANVMEGKIAKLYKRYGLHKFISLPELLRNIASYIEHPPMKPEYIHPNERVFKKISKREYNLIRKYYFKMYPKRKKLPMYPKSGKITKELEALLEKVNKLNE</sequence>
<proteinExistence type="predicted"/>
<dbReference type="InterPro" id="IPR044925">
    <property type="entry name" value="His-Me_finger_sf"/>
</dbReference>
<evidence type="ECO:0000313" key="2">
    <source>
        <dbReference type="EMBL" id="QJA93506.1"/>
    </source>
</evidence>
<dbReference type="InterPro" id="IPR038563">
    <property type="entry name" value="Endonuclease_7_sf"/>
</dbReference>
<protein>
    <submittedName>
        <fullName evidence="1">Uncharacterized protein</fullName>
    </submittedName>
</protein>
<organism evidence="1">
    <name type="scientific">viral metagenome</name>
    <dbReference type="NCBI Taxonomy" id="1070528"/>
    <lineage>
        <taxon>unclassified sequences</taxon>
        <taxon>metagenomes</taxon>
        <taxon>organismal metagenomes</taxon>
    </lineage>
</organism>
<evidence type="ECO:0000313" key="1">
    <source>
        <dbReference type="EMBL" id="QJA73748.1"/>
    </source>
</evidence>
<dbReference type="EMBL" id="MT143154">
    <property type="protein sequence ID" value="QJA93506.1"/>
    <property type="molecule type" value="Genomic_DNA"/>
</dbReference>
<dbReference type="SUPFAM" id="SSF54060">
    <property type="entry name" value="His-Me finger endonucleases"/>
    <property type="match status" value="1"/>
</dbReference>
<accession>A0A6M3JWD7</accession>
<gene>
    <name evidence="1" type="ORF">MM415A02260_0004</name>
    <name evidence="2" type="ORF">MM415B04205_0005</name>
</gene>
<dbReference type="EMBL" id="MT142050">
    <property type="protein sequence ID" value="QJA73748.1"/>
    <property type="molecule type" value="Genomic_DNA"/>
</dbReference>
<dbReference type="Gene3D" id="3.40.1800.10">
    <property type="entry name" value="His-Me finger endonucleases"/>
    <property type="match status" value="1"/>
</dbReference>